<dbReference type="Pfam" id="PF00158">
    <property type="entry name" value="Sigma54_activat"/>
    <property type="match status" value="1"/>
</dbReference>
<reference evidence="14" key="1">
    <citation type="submission" date="2015-04" db="EMBL/GenBank/DDBJ databases">
        <authorList>
            <person name="Syromyatnikov M.Y."/>
            <person name="Popov V.N."/>
        </authorList>
    </citation>
    <scope>NUCLEOTIDE SEQUENCE</scope>
    <source>
        <strain evidence="14">MO-1</strain>
    </source>
</reference>
<dbReference type="Pfam" id="PF25601">
    <property type="entry name" value="AAA_lid_14"/>
    <property type="match status" value="1"/>
</dbReference>
<dbReference type="AlphaFoldDB" id="A0A1S7LER7"/>
<dbReference type="Gene3D" id="1.10.8.60">
    <property type="match status" value="1"/>
</dbReference>
<dbReference type="Pfam" id="PF13185">
    <property type="entry name" value="GAF_2"/>
    <property type="match status" value="1"/>
</dbReference>
<evidence type="ECO:0000256" key="5">
    <source>
        <dbReference type="ARBA" id="ARBA00022840"/>
    </source>
</evidence>
<dbReference type="SUPFAM" id="SSF52540">
    <property type="entry name" value="P-loop containing nucleoside triphosphate hydrolases"/>
    <property type="match status" value="1"/>
</dbReference>
<dbReference type="NCBIfam" id="TIGR01817">
    <property type="entry name" value="nifA"/>
    <property type="match status" value="1"/>
</dbReference>
<dbReference type="PANTHER" id="PTHR32071:SF117">
    <property type="entry name" value="PTS-DEPENDENT DIHYDROXYACETONE KINASE OPERON REGULATORY PROTEIN-RELATED"/>
    <property type="match status" value="1"/>
</dbReference>
<accession>A0A1S7LER7</accession>
<dbReference type="GO" id="GO:0000160">
    <property type="term" value="P:phosphorelay signal transduction system"/>
    <property type="evidence" value="ECO:0007669"/>
    <property type="project" value="UniProtKB-UniRule"/>
</dbReference>
<dbReference type="FunFam" id="3.40.50.300:FF:000006">
    <property type="entry name" value="DNA-binding transcriptional regulator NtrC"/>
    <property type="match status" value="1"/>
</dbReference>
<evidence type="ECO:0000256" key="10">
    <source>
        <dbReference type="ARBA" id="ARBA00023163"/>
    </source>
</evidence>
<dbReference type="CDD" id="cd00009">
    <property type="entry name" value="AAA"/>
    <property type="match status" value="1"/>
</dbReference>
<dbReference type="InterPro" id="IPR002078">
    <property type="entry name" value="Sigma_54_int"/>
</dbReference>
<dbReference type="GO" id="GO:0005524">
    <property type="term" value="F:ATP binding"/>
    <property type="evidence" value="ECO:0007669"/>
    <property type="project" value="UniProtKB-KW"/>
</dbReference>
<dbReference type="PANTHER" id="PTHR32071">
    <property type="entry name" value="TRANSCRIPTIONAL REGULATORY PROTEIN"/>
    <property type="match status" value="1"/>
</dbReference>
<keyword evidence="10 12" id="KW-0804">Transcription</keyword>
<dbReference type="GO" id="GO:0003700">
    <property type="term" value="F:DNA-binding transcription factor activity"/>
    <property type="evidence" value="ECO:0007669"/>
    <property type="project" value="UniProtKB-UniRule"/>
</dbReference>
<evidence type="ECO:0000256" key="4">
    <source>
        <dbReference type="ARBA" id="ARBA00022741"/>
    </source>
</evidence>
<dbReference type="InterPro" id="IPR058031">
    <property type="entry name" value="AAA_lid_NorR"/>
</dbReference>
<dbReference type="PROSITE" id="PS00676">
    <property type="entry name" value="SIGMA54_INTERACT_2"/>
    <property type="match status" value="1"/>
</dbReference>
<dbReference type="InterPro" id="IPR025943">
    <property type="entry name" value="Sigma_54_int_dom_ATP-bd_2"/>
</dbReference>
<dbReference type="InterPro" id="IPR025662">
    <property type="entry name" value="Sigma_54_int_dom_ATP-bd_1"/>
</dbReference>
<evidence type="ECO:0000256" key="12">
    <source>
        <dbReference type="RuleBase" id="RU368029"/>
    </source>
</evidence>
<evidence type="ECO:0000256" key="9">
    <source>
        <dbReference type="ARBA" id="ARBA00023159"/>
    </source>
</evidence>
<keyword evidence="8 12" id="KW-0238">DNA-binding</keyword>
<dbReference type="PROSITE" id="PS00675">
    <property type="entry name" value="SIGMA54_INTERACT_1"/>
    <property type="match status" value="1"/>
</dbReference>
<dbReference type="InterPro" id="IPR003593">
    <property type="entry name" value="AAA+_ATPase"/>
</dbReference>
<dbReference type="EMBL" id="LO017727">
    <property type="protein sequence ID" value="CRH04604.1"/>
    <property type="molecule type" value="Genomic_DNA"/>
</dbReference>
<evidence type="ECO:0000259" key="13">
    <source>
        <dbReference type="PROSITE" id="PS50045"/>
    </source>
</evidence>
<evidence type="ECO:0000256" key="2">
    <source>
        <dbReference type="ARBA" id="ARBA00011135"/>
    </source>
</evidence>
<dbReference type="InterPro" id="IPR003018">
    <property type="entry name" value="GAF"/>
</dbReference>
<gene>
    <name evidence="14" type="primary">nifA</name>
    <name evidence="14" type="ORF">MAGMO_0392</name>
</gene>
<keyword evidence="6 12" id="KW-0902">Two-component regulatory system</keyword>
<dbReference type="InterPro" id="IPR002197">
    <property type="entry name" value="HTH_Fis"/>
</dbReference>
<dbReference type="Gene3D" id="3.30.450.40">
    <property type="match status" value="1"/>
</dbReference>
<name>A0A1S7LER7_MAGMO</name>
<keyword evidence="5" id="KW-0067">ATP-binding</keyword>
<dbReference type="PROSITE" id="PS50045">
    <property type="entry name" value="SIGMA54_INTERACT_4"/>
    <property type="match status" value="1"/>
</dbReference>
<dbReference type="GO" id="GO:0043565">
    <property type="term" value="F:sequence-specific DNA binding"/>
    <property type="evidence" value="ECO:0007669"/>
    <property type="project" value="InterPro"/>
</dbReference>
<keyword evidence="7 12" id="KW-0805">Transcription regulation</keyword>
<dbReference type="GO" id="GO:0009399">
    <property type="term" value="P:nitrogen fixation"/>
    <property type="evidence" value="ECO:0007669"/>
    <property type="project" value="UniProtKB-UniRule"/>
</dbReference>
<evidence type="ECO:0000256" key="1">
    <source>
        <dbReference type="ARBA" id="ARBA00002167"/>
    </source>
</evidence>
<comment type="subunit">
    <text evidence="2 12">Interacts with sigma-54.</text>
</comment>
<organism evidence="14">
    <name type="scientific">Magnetococcus massalia (strain MO-1)</name>
    <dbReference type="NCBI Taxonomy" id="451514"/>
    <lineage>
        <taxon>Bacteria</taxon>
        <taxon>Pseudomonadati</taxon>
        <taxon>Pseudomonadota</taxon>
        <taxon>Magnetococcia</taxon>
        <taxon>Magnetococcales</taxon>
        <taxon>Magnetococcaceae</taxon>
        <taxon>Magnetococcus</taxon>
    </lineage>
</organism>
<evidence type="ECO:0000256" key="6">
    <source>
        <dbReference type="ARBA" id="ARBA00023012"/>
    </source>
</evidence>
<evidence type="ECO:0000313" key="14">
    <source>
        <dbReference type="EMBL" id="CRH04604.1"/>
    </source>
</evidence>
<dbReference type="Gene3D" id="3.40.50.300">
    <property type="entry name" value="P-loop containing nucleotide triphosphate hydrolases"/>
    <property type="match status" value="1"/>
</dbReference>
<comment type="function">
    <text evidence="1 12">Required for activation of most nif operons, which are directly involved in nitrogen fixation.</text>
</comment>
<dbReference type="PRINTS" id="PR01590">
    <property type="entry name" value="HTHFIS"/>
</dbReference>
<dbReference type="InterPro" id="IPR029016">
    <property type="entry name" value="GAF-like_dom_sf"/>
</dbReference>
<keyword evidence="9 12" id="KW-0010">Activator</keyword>
<protein>
    <recommendedName>
        <fullName evidence="3 12">Nif-specific regulatory protein</fullName>
    </recommendedName>
</protein>
<keyword evidence="11 12" id="KW-0535">Nitrogen fixation</keyword>
<evidence type="ECO:0000256" key="8">
    <source>
        <dbReference type="ARBA" id="ARBA00023125"/>
    </source>
</evidence>
<evidence type="ECO:0000256" key="7">
    <source>
        <dbReference type="ARBA" id="ARBA00023015"/>
    </source>
</evidence>
<dbReference type="Gene3D" id="1.10.10.60">
    <property type="entry name" value="Homeodomain-like"/>
    <property type="match status" value="1"/>
</dbReference>
<keyword evidence="4" id="KW-0547">Nucleotide-binding</keyword>
<proteinExistence type="predicted"/>
<evidence type="ECO:0000256" key="11">
    <source>
        <dbReference type="ARBA" id="ARBA00023231"/>
    </source>
</evidence>
<dbReference type="InterPro" id="IPR027417">
    <property type="entry name" value="P-loop_NTPase"/>
</dbReference>
<feature type="domain" description="Sigma-54 factor interaction" evidence="13">
    <location>
        <begin position="237"/>
        <end position="465"/>
    </location>
</feature>
<dbReference type="Pfam" id="PF02954">
    <property type="entry name" value="HTH_8"/>
    <property type="match status" value="1"/>
</dbReference>
<dbReference type="SMART" id="SM00065">
    <property type="entry name" value="GAF"/>
    <property type="match status" value="1"/>
</dbReference>
<dbReference type="SMART" id="SM00382">
    <property type="entry name" value="AAA"/>
    <property type="match status" value="1"/>
</dbReference>
<dbReference type="SUPFAM" id="SSF55781">
    <property type="entry name" value="GAF domain-like"/>
    <property type="match status" value="1"/>
</dbReference>
<sequence length="557" mass="61241">MTIDTVLGETEMDTTVYSSGRNDAGAFMHLTRSALIASQLEALHQVSRILGEDDNLTALLDGVLESVENMAGMSKSIITLNDPESGGLLVRAIHNNSDGFVPMSGPITYRPGEGIIGAIIENGDTFICELPANEQRFLHRLGLLDPELPFIGVPLFLGDKPAGVLAAQPVFGNRAFLKEQAHFLETVGNLIAHKVRSTQRNEQLQSMLNQKQPVANALSGLSTAMRIQRDEPEDHRLLGDDPGMRSVSDMALKAAQWDSTVLIHGESGTGKELVAHTIHYNSVRASRPFVKVNCAALSDNLLESELFGHEKGAFTGAISTRKGRFEMADGGTLFLDEIGEITPAFQSKLLRVLQEGEFERVGGTRTIRVNVRIVAATNKDLQAEVQKGAFRADLFYRLYVLPIEIPALRERMQDLPMLTEALLGRIANKQGRPLSITKEAVRRLMMYEWAGNVRELENCLERAAVMSDEGHIDASNIQFAHGAGREPLALPTQHTIQNSTTQPSCDLQDPTLEERERVMAALEQAGWVQAKAARLLGMTPRQVAYRIKVLNIPMRTL</sequence>
<dbReference type="InterPro" id="IPR010113">
    <property type="entry name" value="Nif-specific_regulatory_prot"/>
</dbReference>
<evidence type="ECO:0000256" key="3">
    <source>
        <dbReference type="ARBA" id="ARBA00015308"/>
    </source>
</evidence>